<dbReference type="Proteomes" id="UP000838412">
    <property type="component" value="Chromosome 4"/>
</dbReference>
<keyword evidence="4" id="KW-1185">Reference proteome</keyword>
<gene>
    <name evidence="3" type="primary">Hypp2786</name>
    <name evidence="3" type="ORF">BLAG_LOCUS18411</name>
</gene>
<evidence type="ECO:0000313" key="3">
    <source>
        <dbReference type="EMBL" id="CAH1263849.1"/>
    </source>
</evidence>
<keyword evidence="2" id="KW-0732">Signal</keyword>
<evidence type="ECO:0000256" key="2">
    <source>
        <dbReference type="SAM" id="SignalP"/>
    </source>
</evidence>
<feature type="compositionally biased region" description="Polar residues" evidence="1">
    <location>
        <begin position="58"/>
        <end position="67"/>
    </location>
</feature>
<sequence length="110" mass="11377">MVCCVVVTDSSLLLFQLCPVSPAVTISGGTASRTESASAIPDGQESCARSVTCSQGASTARVTSPGSVTVRKGGPGDSVRKVRHSHHTNDTQRPLAPGDVMILSSHDGWR</sequence>
<evidence type="ECO:0000256" key="1">
    <source>
        <dbReference type="SAM" id="MobiDB-lite"/>
    </source>
</evidence>
<feature type="chain" id="PRO_5035456622" evidence="2">
    <location>
        <begin position="24"/>
        <end position="110"/>
    </location>
</feature>
<feature type="region of interest" description="Disordered" evidence="1">
    <location>
        <begin position="58"/>
        <end position="110"/>
    </location>
</feature>
<proteinExistence type="predicted"/>
<accession>A0A8K0ERY9</accession>
<organism evidence="3 4">
    <name type="scientific">Branchiostoma lanceolatum</name>
    <name type="common">Common lancelet</name>
    <name type="synonym">Amphioxus lanceolatum</name>
    <dbReference type="NCBI Taxonomy" id="7740"/>
    <lineage>
        <taxon>Eukaryota</taxon>
        <taxon>Metazoa</taxon>
        <taxon>Chordata</taxon>
        <taxon>Cephalochordata</taxon>
        <taxon>Leptocardii</taxon>
        <taxon>Amphioxiformes</taxon>
        <taxon>Branchiostomatidae</taxon>
        <taxon>Branchiostoma</taxon>
    </lineage>
</organism>
<dbReference type="AlphaFoldDB" id="A0A8K0ERY9"/>
<reference evidence="3" key="1">
    <citation type="submission" date="2022-01" db="EMBL/GenBank/DDBJ databases">
        <authorList>
            <person name="Braso-Vives M."/>
        </authorList>
    </citation>
    <scope>NUCLEOTIDE SEQUENCE</scope>
</reference>
<dbReference type="EMBL" id="OV696689">
    <property type="protein sequence ID" value="CAH1263849.1"/>
    <property type="molecule type" value="Genomic_DNA"/>
</dbReference>
<protein>
    <submittedName>
        <fullName evidence="3">Hypp2786 protein</fullName>
    </submittedName>
</protein>
<evidence type="ECO:0000313" key="4">
    <source>
        <dbReference type="Proteomes" id="UP000838412"/>
    </source>
</evidence>
<name>A0A8K0ERY9_BRALA</name>
<feature type="signal peptide" evidence="2">
    <location>
        <begin position="1"/>
        <end position="23"/>
    </location>
</feature>